<keyword evidence="1" id="KW-1133">Transmembrane helix</keyword>
<evidence type="ECO:0000313" key="2">
    <source>
        <dbReference type="EMBL" id="KAF0046464.1"/>
    </source>
</evidence>
<proteinExistence type="predicted"/>
<dbReference type="EMBL" id="VEVO01000001">
    <property type="protein sequence ID" value="KAF0046464.1"/>
    <property type="molecule type" value="Genomic_DNA"/>
</dbReference>
<dbReference type="AlphaFoldDB" id="A0A6A4TTA0"/>
<comment type="caution">
    <text evidence="2">The sequence shown here is derived from an EMBL/GenBank/DDBJ whole genome shotgun (WGS) entry which is preliminary data.</text>
</comment>
<name>A0A6A4TTA0_SCOMX</name>
<sequence length="103" mass="11748">MDNELTNRQIDEQRRQLHRPVIRIRGSDVSEGHFKLKGPLPTFCELQSEGDVSFTSPRPRDDDYDPVGLTSVSESVRSIFCLCFLFFFISTVKFVNSQFSAAS</sequence>
<organism evidence="2 3">
    <name type="scientific">Scophthalmus maximus</name>
    <name type="common">Turbot</name>
    <name type="synonym">Psetta maxima</name>
    <dbReference type="NCBI Taxonomy" id="52904"/>
    <lineage>
        <taxon>Eukaryota</taxon>
        <taxon>Metazoa</taxon>
        <taxon>Chordata</taxon>
        <taxon>Craniata</taxon>
        <taxon>Vertebrata</taxon>
        <taxon>Euteleostomi</taxon>
        <taxon>Actinopterygii</taxon>
        <taxon>Neopterygii</taxon>
        <taxon>Teleostei</taxon>
        <taxon>Neoteleostei</taxon>
        <taxon>Acanthomorphata</taxon>
        <taxon>Carangaria</taxon>
        <taxon>Pleuronectiformes</taxon>
        <taxon>Pleuronectoidei</taxon>
        <taxon>Scophthalmidae</taxon>
        <taxon>Scophthalmus</taxon>
    </lineage>
</organism>
<gene>
    <name evidence="2" type="ORF">F2P81_000097</name>
</gene>
<keyword evidence="1" id="KW-0472">Membrane</keyword>
<feature type="transmembrane region" description="Helical" evidence="1">
    <location>
        <begin position="76"/>
        <end position="95"/>
    </location>
</feature>
<keyword evidence="1" id="KW-0812">Transmembrane</keyword>
<evidence type="ECO:0000256" key="1">
    <source>
        <dbReference type="SAM" id="Phobius"/>
    </source>
</evidence>
<evidence type="ECO:0000313" key="3">
    <source>
        <dbReference type="Proteomes" id="UP000438429"/>
    </source>
</evidence>
<protein>
    <submittedName>
        <fullName evidence="2">Uncharacterized protein</fullName>
    </submittedName>
</protein>
<reference evidence="2 3" key="1">
    <citation type="submission" date="2019-06" db="EMBL/GenBank/DDBJ databases">
        <title>Draft genomes of female and male turbot (Scophthalmus maximus).</title>
        <authorList>
            <person name="Xu H."/>
            <person name="Xu X.-W."/>
            <person name="Shao C."/>
            <person name="Chen S."/>
        </authorList>
    </citation>
    <scope>NUCLEOTIDE SEQUENCE [LARGE SCALE GENOMIC DNA]</scope>
    <source>
        <strain evidence="2">Ysfricsl-2016a</strain>
        <tissue evidence="2">Blood</tissue>
    </source>
</reference>
<accession>A0A6A4TTA0</accession>
<dbReference type="Proteomes" id="UP000438429">
    <property type="component" value="Unassembled WGS sequence"/>
</dbReference>